<dbReference type="EMBL" id="JAMZDX010000007">
    <property type="protein sequence ID" value="MCP2313570.1"/>
    <property type="molecule type" value="Genomic_DNA"/>
</dbReference>
<evidence type="ECO:0000313" key="4">
    <source>
        <dbReference type="Proteomes" id="UP001206483"/>
    </source>
</evidence>
<evidence type="ECO:0000256" key="2">
    <source>
        <dbReference type="SAM" id="MobiDB-lite"/>
    </source>
</evidence>
<name>A0ABT1J814_9ACTN</name>
<feature type="compositionally biased region" description="Basic and acidic residues" evidence="2">
    <location>
        <begin position="153"/>
        <end position="167"/>
    </location>
</feature>
<evidence type="ECO:0008006" key="5">
    <source>
        <dbReference type="Google" id="ProtNLM"/>
    </source>
</evidence>
<keyword evidence="4" id="KW-1185">Reference proteome</keyword>
<sequence length="337" mass="36177">MAGNSFGIRFDELERIQQEWKSLNERMADMSRQTAGIKGTVAKAAATDLMAGELAGVVGFVAVTEQVAASVKDILSKLEKLQETKEKLTKELAEDATKIKAVIKAYEDAERKTHEEMRKHDKDHGKPKSPKSPPTRTDGGGGKHEGGGGGHHPMPEHPKQTGDHGDGGGHGGNDPTPHPSSEGVIKKGDVTFGGKGSYKSGPDACRDYIAKALDAMGITDPKAREAWTRGMLTIAERESSYNSPNWQVNKGPGDVNVNGPIQSDGAPLNCSRGGWQTTPETFAANHVKGTSTDIYDPVANCAASMEYVMKRYHVSPDGHDLAAKVQQADPGRKAHWY</sequence>
<keyword evidence="1" id="KW-0175">Coiled coil</keyword>
<feature type="region of interest" description="Disordered" evidence="2">
    <location>
        <begin position="110"/>
        <end position="203"/>
    </location>
</feature>
<dbReference type="RefSeq" id="WP_253803578.1">
    <property type="nucleotide sequence ID" value="NZ_BAAAUB010000017.1"/>
</dbReference>
<comment type="caution">
    <text evidence="3">The sequence shown here is derived from an EMBL/GenBank/DDBJ whole genome shotgun (WGS) entry which is preliminary data.</text>
</comment>
<feature type="compositionally biased region" description="Basic and acidic residues" evidence="2">
    <location>
        <begin position="110"/>
        <end position="126"/>
    </location>
</feature>
<reference evidence="3 4" key="1">
    <citation type="submission" date="2022-06" db="EMBL/GenBank/DDBJ databases">
        <title>Sequencing the genomes of 1000 actinobacteria strains.</title>
        <authorList>
            <person name="Klenk H.-P."/>
        </authorList>
    </citation>
    <scope>NUCLEOTIDE SEQUENCE [LARGE SCALE GENOMIC DNA]</scope>
    <source>
        <strain evidence="3 4">DSM 41656</strain>
    </source>
</reference>
<protein>
    <recommendedName>
        <fullName evidence="5">Transglycosylase SLT domain-containing protein</fullName>
    </recommendedName>
</protein>
<gene>
    <name evidence="3" type="ORF">FHR36_006769</name>
</gene>
<feature type="coiled-coil region" evidence="1">
    <location>
        <begin position="71"/>
        <end position="98"/>
    </location>
</feature>
<proteinExistence type="predicted"/>
<dbReference type="Proteomes" id="UP001206483">
    <property type="component" value="Unassembled WGS sequence"/>
</dbReference>
<evidence type="ECO:0000313" key="3">
    <source>
        <dbReference type="EMBL" id="MCP2313570.1"/>
    </source>
</evidence>
<evidence type="ECO:0000256" key="1">
    <source>
        <dbReference type="SAM" id="Coils"/>
    </source>
</evidence>
<accession>A0ABT1J814</accession>
<organism evidence="3 4">
    <name type="scientific">Kitasatospora paracochleata</name>
    <dbReference type="NCBI Taxonomy" id="58354"/>
    <lineage>
        <taxon>Bacteria</taxon>
        <taxon>Bacillati</taxon>
        <taxon>Actinomycetota</taxon>
        <taxon>Actinomycetes</taxon>
        <taxon>Kitasatosporales</taxon>
        <taxon>Streptomycetaceae</taxon>
        <taxon>Kitasatospora</taxon>
    </lineage>
</organism>